<dbReference type="GO" id="GO:0000049">
    <property type="term" value="F:tRNA binding"/>
    <property type="evidence" value="ECO:0007669"/>
    <property type="project" value="TreeGrafter"/>
</dbReference>
<dbReference type="EMBL" id="MODZ01000003">
    <property type="protein sequence ID" value="OIJ36483.1"/>
    <property type="molecule type" value="Genomic_DNA"/>
</dbReference>
<dbReference type="Pfam" id="PF01300">
    <property type="entry name" value="Sua5_yciO_yrdC"/>
    <property type="match status" value="1"/>
</dbReference>
<dbReference type="GO" id="GO:0006450">
    <property type="term" value="P:regulation of translational fidelity"/>
    <property type="evidence" value="ECO:0007669"/>
    <property type="project" value="TreeGrafter"/>
</dbReference>
<evidence type="ECO:0000256" key="3">
    <source>
        <dbReference type="ARBA" id="ARBA00012584"/>
    </source>
</evidence>
<evidence type="ECO:0000256" key="1">
    <source>
        <dbReference type="ARBA" id="ARBA00004496"/>
    </source>
</evidence>
<dbReference type="InterPro" id="IPR050156">
    <property type="entry name" value="TC-AMP_synthase_SUA5"/>
</dbReference>
<evidence type="ECO:0000256" key="8">
    <source>
        <dbReference type="ARBA" id="ARBA00022741"/>
    </source>
</evidence>
<dbReference type="InterPro" id="IPR006070">
    <property type="entry name" value="Sua5-like_dom"/>
</dbReference>
<evidence type="ECO:0000259" key="13">
    <source>
        <dbReference type="PROSITE" id="PS51163"/>
    </source>
</evidence>
<keyword evidence="7" id="KW-0548">Nucleotidyltransferase</keyword>
<evidence type="ECO:0000256" key="9">
    <source>
        <dbReference type="ARBA" id="ARBA00022840"/>
    </source>
</evidence>
<evidence type="ECO:0000256" key="4">
    <source>
        <dbReference type="ARBA" id="ARBA00022490"/>
    </source>
</evidence>
<keyword evidence="6" id="KW-0819">tRNA processing</keyword>
<evidence type="ECO:0000313" key="14">
    <source>
        <dbReference type="EMBL" id="OIJ36483.1"/>
    </source>
</evidence>
<gene>
    <name evidence="14" type="ORF">BK826_03495</name>
</gene>
<reference evidence="14 15" key="1">
    <citation type="submission" date="2016-10" db="EMBL/GenBank/DDBJ databases">
        <title>Draft genome sequence of strain LCT isolated from the Shenzhou X spacecraft of China.</title>
        <authorList>
            <person name="Huang B."/>
        </authorList>
    </citation>
    <scope>NUCLEOTIDE SEQUENCE [LARGE SCALE GENOMIC DNA]</scope>
    <source>
        <strain evidence="14 15">LCT-H5</strain>
    </source>
</reference>
<dbReference type="SUPFAM" id="SSF55821">
    <property type="entry name" value="YrdC/RibB"/>
    <property type="match status" value="1"/>
</dbReference>
<sequence length="350" mass="36321">MSATVYTTDTAEDRTRALERIRDLLAGGRTVVIPTDTVYGIAADAFSPGAVSQLLAAKGRSRTMPPPVLIADPGVLDALAETVPATGRAMAERFWPGALTLIVRAQPSLNWDLGETRGTVALRVPADELTRELLRATGPLAVSSANRTGQTAATDAVEAMAQLGERVEAILDGGRRPLGRDEQTPSTEVAPSTIIDVTGDRPVVVRTGALDLALLRETAPDLLTREEHERILRDEDSARGADGSPDPAEDSRPGTEGQDAQDSAADGADAAPVTGGPGEGPRAGAPEPGSLTQRLLDTDNPSSGPAVDQLRTREAAAAGSAAGSAPAGQRVDPLPVERARALFFDPSARD</sequence>
<feature type="compositionally biased region" description="Basic and acidic residues" evidence="12">
    <location>
        <begin position="225"/>
        <end position="239"/>
    </location>
</feature>
<organism evidence="14 15">
    <name type="scientific">Rothia kristinae</name>
    <dbReference type="NCBI Taxonomy" id="37923"/>
    <lineage>
        <taxon>Bacteria</taxon>
        <taxon>Bacillati</taxon>
        <taxon>Actinomycetota</taxon>
        <taxon>Actinomycetes</taxon>
        <taxon>Micrococcales</taxon>
        <taxon>Micrococcaceae</taxon>
        <taxon>Rothia</taxon>
    </lineage>
</organism>
<dbReference type="NCBIfam" id="TIGR00057">
    <property type="entry name" value="L-threonylcarbamoyladenylate synthase"/>
    <property type="match status" value="1"/>
</dbReference>
<comment type="catalytic activity">
    <reaction evidence="11">
        <text>L-threonine + hydrogencarbonate + ATP = L-threonylcarbamoyladenylate + diphosphate + H2O</text>
        <dbReference type="Rhea" id="RHEA:36407"/>
        <dbReference type="ChEBI" id="CHEBI:15377"/>
        <dbReference type="ChEBI" id="CHEBI:17544"/>
        <dbReference type="ChEBI" id="CHEBI:30616"/>
        <dbReference type="ChEBI" id="CHEBI:33019"/>
        <dbReference type="ChEBI" id="CHEBI:57926"/>
        <dbReference type="ChEBI" id="CHEBI:73682"/>
        <dbReference type="EC" id="2.7.7.87"/>
    </reaction>
</comment>
<dbReference type="AlphaFoldDB" id="A0A1S2N186"/>
<evidence type="ECO:0000256" key="10">
    <source>
        <dbReference type="ARBA" id="ARBA00029774"/>
    </source>
</evidence>
<proteinExistence type="inferred from homology"/>
<dbReference type="GO" id="GO:0061710">
    <property type="term" value="F:L-threonylcarbamoyladenylate synthase"/>
    <property type="evidence" value="ECO:0007669"/>
    <property type="project" value="UniProtKB-EC"/>
</dbReference>
<evidence type="ECO:0000256" key="2">
    <source>
        <dbReference type="ARBA" id="ARBA00007663"/>
    </source>
</evidence>
<evidence type="ECO:0000256" key="6">
    <source>
        <dbReference type="ARBA" id="ARBA00022694"/>
    </source>
</evidence>
<protein>
    <recommendedName>
        <fullName evidence="10">L-threonylcarbamoyladenylate synthase</fullName>
        <ecNumber evidence="3">2.7.7.87</ecNumber>
    </recommendedName>
    <alternativeName>
        <fullName evidence="10">L-threonylcarbamoyladenylate synthase</fullName>
    </alternativeName>
</protein>
<dbReference type="EC" id="2.7.7.87" evidence="3"/>
<evidence type="ECO:0000313" key="15">
    <source>
        <dbReference type="Proteomes" id="UP000179540"/>
    </source>
</evidence>
<dbReference type="PANTHER" id="PTHR17490:SF16">
    <property type="entry name" value="THREONYLCARBAMOYL-AMP SYNTHASE"/>
    <property type="match status" value="1"/>
</dbReference>
<feature type="compositionally biased region" description="Low complexity" evidence="12">
    <location>
        <begin position="257"/>
        <end position="271"/>
    </location>
</feature>
<evidence type="ECO:0000256" key="12">
    <source>
        <dbReference type="SAM" id="MobiDB-lite"/>
    </source>
</evidence>
<feature type="region of interest" description="Disordered" evidence="12">
    <location>
        <begin position="225"/>
        <end position="334"/>
    </location>
</feature>
<keyword evidence="4" id="KW-0963">Cytoplasm</keyword>
<feature type="domain" description="YrdC-like" evidence="13">
    <location>
        <begin position="15"/>
        <end position="210"/>
    </location>
</feature>
<name>A0A1S2N186_9MICC</name>
<evidence type="ECO:0000256" key="11">
    <source>
        <dbReference type="ARBA" id="ARBA00048366"/>
    </source>
</evidence>
<dbReference type="Proteomes" id="UP000179540">
    <property type="component" value="Unassembled WGS sequence"/>
</dbReference>
<dbReference type="RefSeq" id="WP_075514392.1">
    <property type="nucleotide sequence ID" value="NZ_MODZ01000003.1"/>
</dbReference>
<keyword evidence="5" id="KW-0808">Transferase</keyword>
<dbReference type="GO" id="GO:0003725">
    <property type="term" value="F:double-stranded RNA binding"/>
    <property type="evidence" value="ECO:0007669"/>
    <property type="project" value="InterPro"/>
</dbReference>
<comment type="subcellular location">
    <subcellularLocation>
        <location evidence="1">Cytoplasm</location>
    </subcellularLocation>
</comment>
<dbReference type="PROSITE" id="PS51163">
    <property type="entry name" value="YRDC"/>
    <property type="match status" value="1"/>
</dbReference>
<accession>A0A1S2N186</accession>
<keyword evidence="8" id="KW-0547">Nucleotide-binding</keyword>
<dbReference type="Gene3D" id="3.90.870.10">
    <property type="entry name" value="DHBP synthase"/>
    <property type="match status" value="1"/>
</dbReference>
<keyword evidence="9" id="KW-0067">ATP-binding</keyword>
<comment type="caution">
    <text evidence="14">The sequence shown here is derived from an EMBL/GenBank/DDBJ whole genome shotgun (WGS) entry which is preliminary data.</text>
</comment>
<dbReference type="PANTHER" id="PTHR17490">
    <property type="entry name" value="SUA5"/>
    <property type="match status" value="1"/>
</dbReference>
<evidence type="ECO:0000256" key="7">
    <source>
        <dbReference type="ARBA" id="ARBA00022695"/>
    </source>
</evidence>
<feature type="compositionally biased region" description="Low complexity" evidence="12">
    <location>
        <begin position="315"/>
        <end position="328"/>
    </location>
</feature>
<comment type="similarity">
    <text evidence="2">Belongs to the SUA5 family.</text>
</comment>
<dbReference type="GO" id="GO:0008033">
    <property type="term" value="P:tRNA processing"/>
    <property type="evidence" value="ECO:0007669"/>
    <property type="project" value="UniProtKB-KW"/>
</dbReference>
<dbReference type="GO" id="GO:0005737">
    <property type="term" value="C:cytoplasm"/>
    <property type="evidence" value="ECO:0007669"/>
    <property type="project" value="UniProtKB-SubCell"/>
</dbReference>
<feature type="compositionally biased region" description="Polar residues" evidence="12">
    <location>
        <begin position="290"/>
        <end position="303"/>
    </location>
</feature>
<dbReference type="GO" id="GO:0005524">
    <property type="term" value="F:ATP binding"/>
    <property type="evidence" value="ECO:0007669"/>
    <property type="project" value="UniProtKB-KW"/>
</dbReference>
<dbReference type="InterPro" id="IPR017945">
    <property type="entry name" value="DHBP_synth_RibB-like_a/b_dom"/>
</dbReference>
<evidence type="ECO:0000256" key="5">
    <source>
        <dbReference type="ARBA" id="ARBA00022679"/>
    </source>
</evidence>